<dbReference type="Gene3D" id="3.40.50.1000">
    <property type="entry name" value="HAD superfamily/HAD-like"/>
    <property type="match status" value="1"/>
</dbReference>
<organism evidence="1 2">
    <name type="scientific">Haloferula chungangensis</name>
    <dbReference type="NCBI Taxonomy" id="1048331"/>
    <lineage>
        <taxon>Bacteria</taxon>
        <taxon>Pseudomonadati</taxon>
        <taxon>Verrucomicrobiota</taxon>
        <taxon>Verrucomicrobiia</taxon>
        <taxon>Verrucomicrobiales</taxon>
        <taxon>Verrucomicrobiaceae</taxon>
        <taxon>Haloferula</taxon>
    </lineage>
</organism>
<evidence type="ECO:0000313" key="2">
    <source>
        <dbReference type="Proteomes" id="UP001596472"/>
    </source>
</evidence>
<dbReference type="PRINTS" id="PR00413">
    <property type="entry name" value="HADHALOGNASE"/>
</dbReference>
<dbReference type="GO" id="GO:0016787">
    <property type="term" value="F:hydrolase activity"/>
    <property type="evidence" value="ECO:0007669"/>
    <property type="project" value="UniProtKB-KW"/>
</dbReference>
<keyword evidence="1" id="KW-0378">Hydrolase</keyword>
<dbReference type="Pfam" id="PF00702">
    <property type="entry name" value="Hydrolase"/>
    <property type="match status" value="1"/>
</dbReference>
<dbReference type="SUPFAM" id="SSF56784">
    <property type="entry name" value="HAD-like"/>
    <property type="match status" value="1"/>
</dbReference>
<dbReference type="PANTHER" id="PTHR46649:SF4">
    <property type="entry name" value="HALOACID DEHALOGENASE-LIKE HYDROLASE (HAD) SUPERFAMILY PROTEIN"/>
    <property type="match status" value="1"/>
</dbReference>
<dbReference type="EMBL" id="JBHTBS010000003">
    <property type="protein sequence ID" value="MFC7337277.1"/>
    <property type="molecule type" value="Genomic_DNA"/>
</dbReference>
<keyword evidence="2" id="KW-1185">Reference proteome</keyword>
<dbReference type="SFLD" id="SFLDS00003">
    <property type="entry name" value="Haloacid_Dehalogenase"/>
    <property type="match status" value="1"/>
</dbReference>
<dbReference type="Gene3D" id="1.10.150.720">
    <property type="entry name" value="Haloacid dehalogenase-like hydrolase"/>
    <property type="match status" value="1"/>
</dbReference>
<gene>
    <name evidence="1" type="ORF">ACFQY0_08830</name>
</gene>
<protein>
    <submittedName>
        <fullName evidence="1">HAD-IA family hydrolase</fullName>
    </submittedName>
</protein>
<dbReference type="SFLD" id="SFLDG01129">
    <property type="entry name" value="C1.5:_HAD__Beta-PGM__Phosphata"/>
    <property type="match status" value="1"/>
</dbReference>
<dbReference type="PANTHER" id="PTHR46649">
    <property type="match status" value="1"/>
</dbReference>
<dbReference type="InterPro" id="IPR044924">
    <property type="entry name" value="HAD-SF_hydro_IA_REG-2-like_cap"/>
</dbReference>
<dbReference type="InterPro" id="IPR036412">
    <property type="entry name" value="HAD-like_sf"/>
</dbReference>
<dbReference type="Proteomes" id="UP001596472">
    <property type="component" value="Unassembled WGS sequence"/>
</dbReference>
<comment type="caution">
    <text evidence="1">The sequence shown here is derived from an EMBL/GenBank/DDBJ whole genome shotgun (WGS) entry which is preliminary data.</text>
</comment>
<reference evidence="2" key="1">
    <citation type="journal article" date="2019" name="Int. J. Syst. Evol. Microbiol.">
        <title>The Global Catalogue of Microorganisms (GCM) 10K type strain sequencing project: providing services to taxonomists for standard genome sequencing and annotation.</title>
        <authorList>
            <consortium name="The Broad Institute Genomics Platform"/>
            <consortium name="The Broad Institute Genome Sequencing Center for Infectious Disease"/>
            <person name="Wu L."/>
            <person name="Ma J."/>
        </authorList>
    </citation>
    <scope>NUCLEOTIDE SEQUENCE [LARGE SCALE GENOMIC DNA]</scope>
    <source>
        <strain evidence="2">CGMCC 4.1467</strain>
    </source>
</reference>
<accession>A0ABW2L6Z0</accession>
<dbReference type="RefSeq" id="WP_379711418.1">
    <property type="nucleotide sequence ID" value="NZ_JBHTBS010000003.1"/>
</dbReference>
<proteinExistence type="predicted"/>
<sequence>MIQALFLDAAGTLIEPAEPVAETYAQLLSPHLGTLTPAELAHSFRSAIRSAGIPQYEGHPDGHPDGDQAERQWWRDIVELTVGKPVADPVFHHLFEHYAQPQAWRIFPEVAECLSEIRQLGLRAAVVSNFDLRLHPLLKSFGLEFEQVVSSADARARKPSPVIFEHALQLMRLRPEEVLHVGDSKGADLIGAQEAGIRAFLIERPRTDLRDFLEWVRQSLPKG</sequence>
<name>A0ABW2L6Z0_9BACT</name>
<dbReference type="InterPro" id="IPR023214">
    <property type="entry name" value="HAD_sf"/>
</dbReference>
<dbReference type="NCBIfam" id="TIGR01549">
    <property type="entry name" value="HAD-SF-IA-v1"/>
    <property type="match status" value="1"/>
</dbReference>
<evidence type="ECO:0000313" key="1">
    <source>
        <dbReference type="EMBL" id="MFC7337277.1"/>
    </source>
</evidence>
<dbReference type="InterPro" id="IPR006439">
    <property type="entry name" value="HAD-SF_hydro_IA"/>
</dbReference>